<dbReference type="Proteomes" id="UP000008311">
    <property type="component" value="Unassembled WGS sequence"/>
</dbReference>
<sequence>MDKKEDKDKENLGDPKPEPSATNQNLSQDVETLQRQGVLLDASTEALIKRYHEKLDDMEKKHKIYVEAFKDFCEKNEMLEMLEMIKGDKSFDAGIAIASGSEEEEVNDEKFVQLSALFDLTVYGNINRAHRNISRFKSAESKEIHGLEPKIHALVTEGDRDYTDYNADQGEIKKISFLDCLKDFDESDAAVGYETLKSLKTRAINHGKDLSRLVINLMFLESDTEGLRAKFQILGDLLKWASQGERTVVIRRFLDLLHTADAIMSHWKNNKSLEQKAVLVLEEEEAAGSEGSIDRELGEETDVFFGLMKEIFRLELFWVHPGLPDSIKTKLKDYAFPLLVADMKRCEEALKWLELDVKLSKPCTFKFREDHQTFMETDDYKAMESKINELWNGIQESEKEKEQKLE</sequence>
<dbReference type="AlphaFoldDB" id="B9SM98"/>
<proteinExistence type="predicted"/>
<feature type="region of interest" description="Disordered" evidence="1">
    <location>
        <begin position="1"/>
        <end position="25"/>
    </location>
</feature>
<protein>
    <submittedName>
        <fullName evidence="2">Uncharacterized protein</fullName>
    </submittedName>
</protein>
<evidence type="ECO:0000256" key="1">
    <source>
        <dbReference type="SAM" id="MobiDB-lite"/>
    </source>
</evidence>
<keyword evidence="3" id="KW-1185">Reference proteome</keyword>
<reference evidence="3" key="1">
    <citation type="journal article" date="2010" name="Nat. Biotechnol.">
        <title>Draft genome sequence of the oilseed species Ricinus communis.</title>
        <authorList>
            <person name="Chan A.P."/>
            <person name="Crabtree J."/>
            <person name="Zhao Q."/>
            <person name="Lorenzi H."/>
            <person name="Orvis J."/>
            <person name="Puiu D."/>
            <person name="Melake-Berhan A."/>
            <person name="Jones K.M."/>
            <person name="Redman J."/>
            <person name="Chen G."/>
            <person name="Cahoon E.B."/>
            <person name="Gedil M."/>
            <person name="Stanke M."/>
            <person name="Haas B.J."/>
            <person name="Wortman J.R."/>
            <person name="Fraser-Liggett C.M."/>
            <person name="Ravel J."/>
            <person name="Rabinowicz P.D."/>
        </authorList>
    </citation>
    <scope>NUCLEOTIDE SEQUENCE [LARGE SCALE GENOMIC DNA]</scope>
    <source>
        <strain evidence="3">cv. Hale</strain>
    </source>
</reference>
<organism evidence="2 3">
    <name type="scientific">Ricinus communis</name>
    <name type="common">Castor bean</name>
    <dbReference type="NCBI Taxonomy" id="3988"/>
    <lineage>
        <taxon>Eukaryota</taxon>
        <taxon>Viridiplantae</taxon>
        <taxon>Streptophyta</taxon>
        <taxon>Embryophyta</taxon>
        <taxon>Tracheophyta</taxon>
        <taxon>Spermatophyta</taxon>
        <taxon>Magnoliopsida</taxon>
        <taxon>eudicotyledons</taxon>
        <taxon>Gunneridae</taxon>
        <taxon>Pentapetalae</taxon>
        <taxon>rosids</taxon>
        <taxon>fabids</taxon>
        <taxon>Malpighiales</taxon>
        <taxon>Euphorbiaceae</taxon>
        <taxon>Acalyphoideae</taxon>
        <taxon>Acalypheae</taxon>
        <taxon>Ricinus</taxon>
    </lineage>
</organism>
<dbReference type="EMBL" id="EQ974026">
    <property type="protein sequence ID" value="EEF35280.1"/>
    <property type="molecule type" value="Genomic_DNA"/>
</dbReference>
<feature type="compositionally biased region" description="Basic and acidic residues" evidence="1">
    <location>
        <begin position="1"/>
        <end position="17"/>
    </location>
</feature>
<dbReference type="InParanoid" id="B9SM98"/>
<accession>B9SM98</accession>
<evidence type="ECO:0000313" key="3">
    <source>
        <dbReference type="Proteomes" id="UP000008311"/>
    </source>
</evidence>
<evidence type="ECO:0000313" key="2">
    <source>
        <dbReference type="EMBL" id="EEF35280.1"/>
    </source>
</evidence>
<gene>
    <name evidence="2" type="ORF">RCOM_0297440</name>
</gene>
<name>B9SM98_RICCO</name>